<dbReference type="Gene3D" id="3.40.50.11550">
    <property type="match status" value="1"/>
</dbReference>
<dbReference type="PROSITE" id="PS51257">
    <property type="entry name" value="PROKAR_LIPOPROTEIN"/>
    <property type="match status" value="1"/>
</dbReference>
<proteinExistence type="predicted"/>
<dbReference type="Gene3D" id="1.10.8.760">
    <property type="entry name" value="Haem-binding uptake, Tiki superfamily, ChaN, domain 2"/>
    <property type="match status" value="1"/>
</dbReference>
<dbReference type="InterPro" id="IPR007314">
    <property type="entry name" value="Cofac_haem-bd_dom"/>
</dbReference>
<accession>A0AA42BD33</accession>
<sequence length="293" mass="33111">MRILLMVVVPLLAACHSLPPLPSWQGPEGLEHADLNRILDLREGQQLTPRQLLAELAAAERILVGERHDNPDHHALQLWLLQALAQQREQGSLLMEMLDPVQQPRVEAVQASITQGNWPEDLPAELSWQKGWDWSLYGPLVKFALAQPYPLLQANLDRDEISAIYRQRPEVTGPPAAAEVQQVLFEQIRRSHCDMLPETQLPAMLAVQQQRDRRMAERLQAAPTPAMLLAGVFHVRRDVGVPLHLNSGGDRERTKVLILAEVGERVEAGQADFVWFTPKQPEKDYCAALRHRD</sequence>
<gene>
    <name evidence="2" type="ORF">NJF43_03660</name>
</gene>
<evidence type="ECO:0000259" key="1">
    <source>
        <dbReference type="Pfam" id="PF04187"/>
    </source>
</evidence>
<dbReference type="InterPro" id="IPR016773">
    <property type="entry name" value="Fe3_uptake_reg_CjrA_prd"/>
</dbReference>
<dbReference type="EMBL" id="JAMYBS010000003">
    <property type="protein sequence ID" value="MCO7543849.1"/>
    <property type="molecule type" value="Genomic_DNA"/>
</dbReference>
<dbReference type="Pfam" id="PF04187">
    <property type="entry name" value="Cofac_haem_bdg"/>
    <property type="match status" value="1"/>
</dbReference>
<keyword evidence="2" id="KW-0449">Lipoprotein</keyword>
<organism evidence="2 3">
    <name type="scientific">Stutzerimonas nitrititolerans</name>
    <dbReference type="NCBI Taxonomy" id="2482751"/>
    <lineage>
        <taxon>Bacteria</taxon>
        <taxon>Pseudomonadati</taxon>
        <taxon>Pseudomonadota</taxon>
        <taxon>Gammaproteobacteria</taxon>
        <taxon>Pseudomonadales</taxon>
        <taxon>Pseudomonadaceae</taxon>
        <taxon>Stutzerimonas</taxon>
    </lineage>
</organism>
<dbReference type="RefSeq" id="WP_253162416.1">
    <property type="nucleotide sequence ID" value="NZ_JAMYBS010000003.1"/>
</dbReference>
<dbReference type="AlphaFoldDB" id="A0AA42BD33"/>
<dbReference type="CDD" id="cd14727">
    <property type="entry name" value="ChanN-like"/>
    <property type="match status" value="1"/>
</dbReference>
<feature type="domain" description="Haem-binding uptake Tiki superfamily ChaN" evidence="1">
    <location>
        <begin position="52"/>
        <end position="245"/>
    </location>
</feature>
<dbReference type="Proteomes" id="UP001165292">
    <property type="component" value="Unassembled WGS sequence"/>
</dbReference>
<comment type="caution">
    <text evidence="2">The sequence shown here is derived from an EMBL/GenBank/DDBJ whole genome shotgun (WGS) entry which is preliminary data.</text>
</comment>
<dbReference type="SUPFAM" id="SSF159501">
    <property type="entry name" value="EreA/ChaN-like"/>
    <property type="match status" value="1"/>
</dbReference>
<name>A0AA42BD33_9GAMM</name>
<evidence type="ECO:0000313" key="3">
    <source>
        <dbReference type="Proteomes" id="UP001165292"/>
    </source>
</evidence>
<protein>
    <submittedName>
        <fullName evidence="2">ChaN family lipoprotein</fullName>
    </submittedName>
</protein>
<dbReference type="PIRSF" id="PIRSF020419">
    <property type="entry name" value="Fe_uptake_reg_CjrA_prd"/>
    <property type="match status" value="1"/>
</dbReference>
<reference evidence="2" key="1">
    <citation type="submission" date="2022-06" db="EMBL/GenBank/DDBJ databases">
        <title>Detection of beta-lactamases in bacteria of animal origin.</title>
        <authorList>
            <person name="Mlynarcik P."/>
            <person name="Zdarska V."/>
            <person name="Chudobova H."/>
            <person name="Prochazkova P."/>
            <person name="Hricova K."/>
            <person name="Mezerova K."/>
            <person name="Bardon J."/>
            <person name="Dolejska M."/>
            <person name="Sukkar I."/>
            <person name="Kolar M."/>
        </authorList>
    </citation>
    <scope>NUCLEOTIDE SEQUENCE</scope>
    <source>
        <strain evidence="2">S 300-3</strain>
    </source>
</reference>
<evidence type="ECO:0000313" key="2">
    <source>
        <dbReference type="EMBL" id="MCO7543849.1"/>
    </source>
</evidence>